<evidence type="ECO:0000313" key="2">
    <source>
        <dbReference type="EMBL" id="UOQ67545.1"/>
    </source>
</evidence>
<protein>
    <recommendedName>
        <fullName evidence="4">DUF4105 domain-containing protein</fullName>
    </recommendedName>
</protein>
<dbReference type="Proteomes" id="UP000830401">
    <property type="component" value="Chromosome"/>
</dbReference>
<name>A0ABY4G9G0_9BACT</name>
<gene>
    <name evidence="2" type="ORF">MUN86_06640</name>
</gene>
<evidence type="ECO:0000313" key="3">
    <source>
        <dbReference type="Proteomes" id="UP000830401"/>
    </source>
</evidence>
<accession>A0ABY4G9G0</accession>
<reference evidence="2" key="1">
    <citation type="submission" date="2022-04" db="EMBL/GenBank/DDBJ databases">
        <title>Hymenobacter sp. isolated from the air.</title>
        <authorList>
            <person name="Won M."/>
            <person name="Lee C.-M."/>
            <person name="Woen H.-Y."/>
            <person name="Kwon S.-W."/>
        </authorList>
    </citation>
    <scope>NUCLEOTIDE SEQUENCE</scope>
    <source>
        <strain evidence="2">5420S-77</strain>
    </source>
</reference>
<sequence>MTIPLYLPRRHRRPLLFPPGLLALAWLLWLGCVTLPRMRGMEKPQVVVHLTMPPVHAADSSPYPIVKLGWVALYSSPFEIEKFRPWQTLAFSGNLWADYFTYKQTETNIIKLHNAANQAKGLRIRFASQAPYRALVCTLDLLNQYEITKYWVDIWHSPTTLYAFTSVPNKIKSSPPELMPCGGNRYIEPPTIISHNLPTWITSLVEPNILNESFYWRNSTILLLLLASTSVIRLYRQHWTG</sequence>
<feature type="transmembrane region" description="Helical" evidence="1">
    <location>
        <begin position="15"/>
        <end position="35"/>
    </location>
</feature>
<dbReference type="RefSeq" id="WP_245123248.1">
    <property type="nucleotide sequence ID" value="NZ_CP095061.1"/>
</dbReference>
<evidence type="ECO:0000256" key="1">
    <source>
        <dbReference type="SAM" id="Phobius"/>
    </source>
</evidence>
<evidence type="ECO:0008006" key="4">
    <source>
        <dbReference type="Google" id="ProtNLM"/>
    </source>
</evidence>
<keyword evidence="1" id="KW-1133">Transmembrane helix</keyword>
<keyword evidence="3" id="KW-1185">Reference proteome</keyword>
<organism evidence="2 3">
    <name type="scientific">Hymenobacter volaticus</name>
    <dbReference type="NCBI Taxonomy" id="2932254"/>
    <lineage>
        <taxon>Bacteria</taxon>
        <taxon>Pseudomonadati</taxon>
        <taxon>Bacteroidota</taxon>
        <taxon>Cytophagia</taxon>
        <taxon>Cytophagales</taxon>
        <taxon>Hymenobacteraceae</taxon>
        <taxon>Hymenobacter</taxon>
    </lineage>
</organism>
<keyword evidence="1" id="KW-0472">Membrane</keyword>
<dbReference type="EMBL" id="CP095061">
    <property type="protein sequence ID" value="UOQ67545.1"/>
    <property type="molecule type" value="Genomic_DNA"/>
</dbReference>
<keyword evidence="1" id="KW-0812">Transmembrane</keyword>
<proteinExistence type="predicted"/>